<organism evidence="1 2">
    <name type="scientific">Pseudomonas lundensis</name>
    <dbReference type="NCBI Taxonomy" id="86185"/>
    <lineage>
        <taxon>Bacteria</taxon>
        <taxon>Pseudomonadati</taxon>
        <taxon>Pseudomonadota</taxon>
        <taxon>Gammaproteobacteria</taxon>
        <taxon>Pseudomonadales</taxon>
        <taxon>Pseudomonadaceae</taxon>
        <taxon>Pseudomonas</taxon>
    </lineage>
</organism>
<dbReference type="NCBIfam" id="TIGR03696">
    <property type="entry name" value="Rhs_assc_core"/>
    <property type="match status" value="1"/>
</dbReference>
<evidence type="ECO:0008006" key="3">
    <source>
        <dbReference type="Google" id="ProtNLM"/>
    </source>
</evidence>
<dbReference type="OrthoDB" id="6893216at2"/>
<protein>
    <recommendedName>
        <fullName evidence="3">RHS repeat-associated core domain-containing protein</fullName>
    </recommendedName>
</protein>
<evidence type="ECO:0000313" key="1">
    <source>
        <dbReference type="EMBL" id="OZY57278.1"/>
    </source>
</evidence>
<accession>A0A266N460</accession>
<dbReference type="RefSeq" id="WP_094995352.1">
    <property type="nucleotide sequence ID" value="NZ_NQKI01000077.1"/>
</dbReference>
<gene>
    <name evidence="1" type="ORF">CJF39_22405</name>
</gene>
<dbReference type="AlphaFoldDB" id="A0A266N460"/>
<sequence>MAHRRLGSGGQAYFSTFENLFGDSLAELHLGETATLLATDQQTSVLHSVSPVLRQSQSYCAYGYRPTTDGLLNLLGFNGERPDPVTGHYLLGQGRRAFNPVLLRFNSPDSLSPFRQGGINAYTYCEGDPINFSDPTGSFKFSQKILSAITAWKAKAQINIMYVKAQGANSYIDGISKVISTQFRGRIITPGLKTKERILDKTLTRFYGNPQGVQDIARNTIVVKKKNVNSVINALKDRGAYVILNNPGSRPDGYSGAHAYIKAPSGLMAEIQVKSPNMIYASYPENIARQTLGSQHYSDLDRHARMHGYQGGLGHGMYEKIRSAGTSLANRSEAIRESRDYYSFIRDGYVRL</sequence>
<comment type="caution">
    <text evidence="1">The sequence shown here is derived from an EMBL/GenBank/DDBJ whole genome shotgun (WGS) entry which is preliminary data.</text>
</comment>
<dbReference type="SUPFAM" id="SSF56399">
    <property type="entry name" value="ADP-ribosylation"/>
    <property type="match status" value="1"/>
</dbReference>
<evidence type="ECO:0000313" key="2">
    <source>
        <dbReference type="Proteomes" id="UP000215788"/>
    </source>
</evidence>
<dbReference type="InterPro" id="IPR022385">
    <property type="entry name" value="Rhs_assc_core"/>
</dbReference>
<name>A0A266N460_9PSED</name>
<proteinExistence type="predicted"/>
<dbReference type="Gene3D" id="2.180.10.10">
    <property type="entry name" value="RHS repeat-associated core"/>
    <property type="match status" value="1"/>
</dbReference>
<reference evidence="1 2" key="1">
    <citation type="submission" date="2017-08" db="EMBL/GenBank/DDBJ databases">
        <title>Genomic and metabolic characterisation of spoilage-associated Pseudomonas species.</title>
        <authorList>
            <person name="Stanborough T."/>
            <person name="Fegan N."/>
            <person name="Powell S.M."/>
            <person name="Singh T."/>
            <person name="Tamplin M.L."/>
            <person name="Chandry P.S."/>
        </authorList>
    </citation>
    <scope>NUCLEOTIDE SEQUENCE [LARGE SCALE GENOMIC DNA]</scope>
    <source>
        <strain evidence="1 2">L1802</strain>
    </source>
</reference>
<dbReference type="EMBL" id="NQKI01000077">
    <property type="protein sequence ID" value="OZY57278.1"/>
    <property type="molecule type" value="Genomic_DNA"/>
</dbReference>
<dbReference type="Proteomes" id="UP000215788">
    <property type="component" value="Unassembled WGS sequence"/>
</dbReference>